<feature type="transmembrane region" description="Helical" evidence="1">
    <location>
        <begin position="74"/>
        <end position="97"/>
    </location>
</feature>
<organism evidence="2 3">
    <name type="scientific">Kordiimonas lipolytica</name>
    <dbReference type="NCBI Taxonomy" id="1662421"/>
    <lineage>
        <taxon>Bacteria</taxon>
        <taxon>Pseudomonadati</taxon>
        <taxon>Pseudomonadota</taxon>
        <taxon>Alphaproteobacteria</taxon>
        <taxon>Kordiimonadales</taxon>
        <taxon>Kordiimonadaceae</taxon>
        <taxon>Kordiimonas</taxon>
    </lineage>
</organism>
<dbReference type="RefSeq" id="WP_156431872.1">
    <property type="nucleotide sequence ID" value="NZ_JBHSCR010000036.1"/>
</dbReference>
<comment type="caution">
    <text evidence="2">The sequence shown here is derived from an EMBL/GenBank/DDBJ whole genome shotgun (WGS) entry which is preliminary data.</text>
</comment>
<sequence>MKTVKHKRHRHSEGPGYYKWVVTGLAALGLVHLCYRVAGEHFDSFGGALMTVWVLLPAFGAVKVGAQGVIKGGLPALIGTLFLVANYFLPIVGYVGWEDGLSTPVLLVSPAIHWVVVFAVSVLLKALKR</sequence>
<evidence type="ECO:0000256" key="1">
    <source>
        <dbReference type="SAM" id="Phobius"/>
    </source>
</evidence>
<evidence type="ECO:0000313" key="2">
    <source>
        <dbReference type="EMBL" id="MFC4349917.1"/>
    </source>
</evidence>
<reference evidence="3" key="1">
    <citation type="journal article" date="2019" name="Int. J. Syst. Evol. Microbiol.">
        <title>The Global Catalogue of Microorganisms (GCM) 10K type strain sequencing project: providing services to taxonomists for standard genome sequencing and annotation.</title>
        <authorList>
            <consortium name="The Broad Institute Genomics Platform"/>
            <consortium name="The Broad Institute Genome Sequencing Center for Infectious Disease"/>
            <person name="Wu L."/>
            <person name="Ma J."/>
        </authorList>
    </citation>
    <scope>NUCLEOTIDE SEQUENCE [LARGE SCALE GENOMIC DNA]</scope>
    <source>
        <strain evidence="3">CGMCC 1.15304</strain>
    </source>
</reference>
<keyword evidence="1" id="KW-0812">Transmembrane</keyword>
<gene>
    <name evidence="2" type="ORF">ACFO5Q_18855</name>
</gene>
<dbReference type="Proteomes" id="UP001595776">
    <property type="component" value="Unassembled WGS sequence"/>
</dbReference>
<accession>A0ABV8UGQ5</accession>
<proteinExistence type="predicted"/>
<keyword evidence="3" id="KW-1185">Reference proteome</keyword>
<keyword evidence="1" id="KW-1133">Transmembrane helix</keyword>
<name>A0ABV8UGQ5_9PROT</name>
<feature type="transmembrane region" description="Helical" evidence="1">
    <location>
        <begin position="20"/>
        <end position="38"/>
    </location>
</feature>
<feature type="transmembrane region" description="Helical" evidence="1">
    <location>
        <begin position="103"/>
        <end position="124"/>
    </location>
</feature>
<dbReference type="EMBL" id="JBHSCR010000036">
    <property type="protein sequence ID" value="MFC4349917.1"/>
    <property type="molecule type" value="Genomic_DNA"/>
</dbReference>
<keyword evidence="1" id="KW-0472">Membrane</keyword>
<feature type="transmembrane region" description="Helical" evidence="1">
    <location>
        <begin position="44"/>
        <end position="62"/>
    </location>
</feature>
<evidence type="ECO:0000313" key="3">
    <source>
        <dbReference type="Proteomes" id="UP001595776"/>
    </source>
</evidence>
<protein>
    <submittedName>
        <fullName evidence="2">Uncharacterized protein</fullName>
    </submittedName>
</protein>